<feature type="domain" description="C-type lectin" evidence="1">
    <location>
        <begin position="43"/>
        <end position="155"/>
    </location>
</feature>
<dbReference type="Proteomes" id="UP000472263">
    <property type="component" value="Chromosome 16"/>
</dbReference>
<dbReference type="Gene3D" id="3.10.100.10">
    <property type="entry name" value="Mannose-Binding Protein A, subunit A"/>
    <property type="match status" value="1"/>
</dbReference>
<dbReference type="GeneTree" id="ENSGT00940000177488"/>
<dbReference type="PANTHER" id="PTHR45784:SF3">
    <property type="entry name" value="C-TYPE LECTIN DOMAIN FAMILY 4 MEMBER K-LIKE-RELATED"/>
    <property type="match status" value="1"/>
</dbReference>
<reference evidence="2" key="1">
    <citation type="submission" date="2019-06" db="EMBL/GenBank/DDBJ databases">
        <authorList>
            <consortium name="Wellcome Sanger Institute Data Sharing"/>
        </authorList>
    </citation>
    <scope>NUCLEOTIDE SEQUENCE [LARGE SCALE GENOMIC DNA]</scope>
</reference>
<name>A0A667WKY6_9TELE</name>
<organism evidence="2 3">
    <name type="scientific">Myripristis murdjan</name>
    <name type="common">pinecone soldierfish</name>
    <dbReference type="NCBI Taxonomy" id="586833"/>
    <lineage>
        <taxon>Eukaryota</taxon>
        <taxon>Metazoa</taxon>
        <taxon>Chordata</taxon>
        <taxon>Craniata</taxon>
        <taxon>Vertebrata</taxon>
        <taxon>Euteleostomi</taxon>
        <taxon>Actinopterygii</taxon>
        <taxon>Neopterygii</taxon>
        <taxon>Teleostei</taxon>
        <taxon>Neoteleostei</taxon>
        <taxon>Acanthomorphata</taxon>
        <taxon>Holocentriformes</taxon>
        <taxon>Holocentridae</taxon>
        <taxon>Myripristis</taxon>
    </lineage>
</organism>
<evidence type="ECO:0000313" key="3">
    <source>
        <dbReference type="Proteomes" id="UP000472263"/>
    </source>
</evidence>
<dbReference type="InterPro" id="IPR016187">
    <property type="entry name" value="CTDL_fold"/>
</dbReference>
<proteinExistence type="predicted"/>
<dbReference type="AlphaFoldDB" id="A0A667WKY6"/>
<accession>A0A667WKY6</accession>
<protein>
    <recommendedName>
        <fullName evidence="1">C-type lectin domain-containing protein</fullName>
    </recommendedName>
</protein>
<dbReference type="Pfam" id="PF00059">
    <property type="entry name" value="Lectin_C"/>
    <property type="match status" value="1"/>
</dbReference>
<dbReference type="PANTHER" id="PTHR45784">
    <property type="entry name" value="C-TYPE LECTIN DOMAIN FAMILY 20 MEMBER A-RELATED"/>
    <property type="match status" value="1"/>
</dbReference>
<reference evidence="2" key="2">
    <citation type="submission" date="2025-08" db="UniProtKB">
        <authorList>
            <consortium name="Ensembl"/>
        </authorList>
    </citation>
    <scope>IDENTIFICATION</scope>
</reference>
<reference evidence="2" key="3">
    <citation type="submission" date="2025-09" db="UniProtKB">
        <authorList>
            <consortium name="Ensembl"/>
        </authorList>
    </citation>
    <scope>IDENTIFICATION</scope>
</reference>
<keyword evidence="3" id="KW-1185">Reference proteome</keyword>
<evidence type="ECO:0000313" key="2">
    <source>
        <dbReference type="Ensembl" id="ENSMMDP00005002278.1"/>
    </source>
</evidence>
<dbReference type="InParanoid" id="A0A667WKY6"/>
<dbReference type="SMART" id="SM00034">
    <property type="entry name" value="CLECT"/>
    <property type="match status" value="1"/>
</dbReference>
<dbReference type="InterPro" id="IPR016186">
    <property type="entry name" value="C-type_lectin-like/link_sf"/>
</dbReference>
<evidence type="ECO:0000259" key="1">
    <source>
        <dbReference type="PROSITE" id="PS50041"/>
    </source>
</evidence>
<dbReference type="PROSITE" id="PS50041">
    <property type="entry name" value="C_TYPE_LECTIN_2"/>
    <property type="match status" value="1"/>
</dbReference>
<dbReference type="Ensembl" id="ENSMMDT00005002315.1">
    <property type="protein sequence ID" value="ENSMMDP00005002278.1"/>
    <property type="gene ID" value="ENSMMDG00005001261.1"/>
</dbReference>
<dbReference type="SUPFAM" id="SSF56436">
    <property type="entry name" value="C-type lectin-like"/>
    <property type="match status" value="1"/>
</dbReference>
<sequence>SLQSTFCSFLVHPQMVSLSIGSDLTPYLSKSIPPSGLCIPSYSASYAYRFVDKAMDWDEALSYCTRRYTQLAHVENMENSMALSKAHTYNYRNKAWIGLYDRTDSWYWVRSGKAVWFKWKDGEPDNKNASEFCVTMNGTDGTWSDANCLEKKHFVYCILVAGCLHFISSCN</sequence>
<dbReference type="InterPro" id="IPR001304">
    <property type="entry name" value="C-type_lectin-like"/>
</dbReference>